<feature type="chain" id="PRO_5021860456" description="Ti type entry exclusion protein TrbK" evidence="2">
    <location>
        <begin position="18"/>
        <end position="70"/>
    </location>
</feature>
<feature type="signal peptide" evidence="2">
    <location>
        <begin position="1"/>
        <end position="17"/>
    </location>
</feature>
<organism evidence="3 4">
    <name type="scientific">Bradyrhizobium stylosanthis</name>
    <dbReference type="NCBI Taxonomy" id="1803665"/>
    <lineage>
        <taxon>Bacteria</taxon>
        <taxon>Pseudomonadati</taxon>
        <taxon>Pseudomonadota</taxon>
        <taxon>Alphaproteobacteria</taxon>
        <taxon>Hyphomicrobiales</taxon>
        <taxon>Nitrobacteraceae</taxon>
        <taxon>Bradyrhizobium</taxon>
    </lineage>
</organism>
<dbReference type="EMBL" id="VITK01000003">
    <property type="protein sequence ID" value="TWB02348.1"/>
    <property type="molecule type" value="Genomic_DNA"/>
</dbReference>
<feature type="region of interest" description="Disordered" evidence="1">
    <location>
        <begin position="49"/>
        <end position="70"/>
    </location>
</feature>
<dbReference type="AlphaFoldDB" id="A0A560DZ22"/>
<sequence>MKLLMISGLAAFGLFLAATNMQRPHPPSGGSTPVTGMPAIQEMQKVAQPGKLPTEDFEDRSLVFPREAQR</sequence>
<evidence type="ECO:0008006" key="5">
    <source>
        <dbReference type="Google" id="ProtNLM"/>
    </source>
</evidence>
<keyword evidence="2" id="KW-0732">Signal</keyword>
<evidence type="ECO:0000256" key="1">
    <source>
        <dbReference type="SAM" id="MobiDB-lite"/>
    </source>
</evidence>
<evidence type="ECO:0000313" key="4">
    <source>
        <dbReference type="Proteomes" id="UP000319949"/>
    </source>
</evidence>
<dbReference type="OrthoDB" id="8254372at2"/>
<dbReference type="RefSeq" id="WP_145662077.1">
    <property type="nucleotide sequence ID" value="NZ_VITK01000003.1"/>
</dbReference>
<accession>A0A560DZ22</accession>
<reference evidence="3 4" key="1">
    <citation type="submission" date="2019-06" db="EMBL/GenBank/DDBJ databases">
        <title>Genomic Encyclopedia of Type Strains, Phase IV (KMG-V): Genome sequencing to study the core and pangenomes of soil and plant-associated prokaryotes.</title>
        <authorList>
            <person name="Whitman W."/>
        </authorList>
    </citation>
    <scope>NUCLEOTIDE SEQUENCE [LARGE SCALE GENOMIC DNA]</scope>
    <source>
        <strain evidence="3 4">BR 510</strain>
    </source>
</reference>
<evidence type="ECO:0000256" key="2">
    <source>
        <dbReference type="SAM" id="SignalP"/>
    </source>
</evidence>
<proteinExistence type="predicted"/>
<dbReference type="Proteomes" id="UP000319949">
    <property type="component" value="Unassembled WGS sequence"/>
</dbReference>
<protein>
    <recommendedName>
        <fullName evidence="5">Ti type entry exclusion protein TrbK</fullName>
    </recommendedName>
</protein>
<keyword evidence="4" id="KW-1185">Reference proteome</keyword>
<name>A0A560DZ22_9BRAD</name>
<comment type="caution">
    <text evidence="3">The sequence shown here is derived from an EMBL/GenBank/DDBJ whole genome shotgun (WGS) entry which is preliminary data.</text>
</comment>
<evidence type="ECO:0000313" key="3">
    <source>
        <dbReference type="EMBL" id="TWB02348.1"/>
    </source>
</evidence>
<gene>
    <name evidence="3" type="ORF">FBZ96_1031130</name>
</gene>